<keyword evidence="2" id="KW-1185">Reference proteome</keyword>
<gene>
    <name evidence="1" type="primary">AVEN_105207_1</name>
    <name evidence="1" type="ORF">CEXT_741211</name>
</gene>
<proteinExistence type="predicted"/>
<evidence type="ECO:0000313" key="2">
    <source>
        <dbReference type="Proteomes" id="UP001054945"/>
    </source>
</evidence>
<protein>
    <submittedName>
        <fullName evidence="1">Uncharacterized protein</fullName>
    </submittedName>
</protein>
<dbReference type="AlphaFoldDB" id="A0AAV4UIR5"/>
<organism evidence="1 2">
    <name type="scientific">Caerostris extrusa</name>
    <name type="common">Bark spider</name>
    <name type="synonym">Caerostris bankana</name>
    <dbReference type="NCBI Taxonomy" id="172846"/>
    <lineage>
        <taxon>Eukaryota</taxon>
        <taxon>Metazoa</taxon>
        <taxon>Ecdysozoa</taxon>
        <taxon>Arthropoda</taxon>
        <taxon>Chelicerata</taxon>
        <taxon>Arachnida</taxon>
        <taxon>Araneae</taxon>
        <taxon>Araneomorphae</taxon>
        <taxon>Entelegynae</taxon>
        <taxon>Araneoidea</taxon>
        <taxon>Araneidae</taxon>
        <taxon>Caerostris</taxon>
    </lineage>
</organism>
<comment type="caution">
    <text evidence="1">The sequence shown here is derived from an EMBL/GenBank/DDBJ whole genome shotgun (WGS) entry which is preliminary data.</text>
</comment>
<dbReference type="EMBL" id="BPLR01012942">
    <property type="protein sequence ID" value="GIY57678.1"/>
    <property type="molecule type" value="Genomic_DNA"/>
</dbReference>
<evidence type="ECO:0000313" key="1">
    <source>
        <dbReference type="EMBL" id="GIY57678.1"/>
    </source>
</evidence>
<dbReference type="Gene3D" id="1.20.5.340">
    <property type="match status" value="1"/>
</dbReference>
<dbReference type="Proteomes" id="UP001054945">
    <property type="component" value="Unassembled WGS sequence"/>
</dbReference>
<sequence length="118" mass="13713">MPFRKWSVEPVFLCRKPLPPDKSEPCNFYPITNTALVNCLRQLSSVAKIANQIFEEIGCECRLLAERTERLKDKLNTCEKVVSKFNARAVNVRKKERCDKKSGWVYDQEIIKPLVKII</sequence>
<reference evidence="1 2" key="1">
    <citation type="submission" date="2021-06" db="EMBL/GenBank/DDBJ databases">
        <title>Caerostris extrusa draft genome.</title>
        <authorList>
            <person name="Kono N."/>
            <person name="Arakawa K."/>
        </authorList>
    </citation>
    <scope>NUCLEOTIDE SEQUENCE [LARGE SCALE GENOMIC DNA]</scope>
</reference>
<accession>A0AAV4UIR5</accession>
<name>A0AAV4UIR5_CAEEX</name>